<dbReference type="Gene3D" id="3.40.50.150">
    <property type="entry name" value="Vaccinia Virus protein VP39"/>
    <property type="match status" value="1"/>
</dbReference>
<organism evidence="1">
    <name type="scientific">Mycoplasma feriruminatoris</name>
    <dbReference type="NCBI Taxonomy" id="1179777"/>
    <lineage>
        <taxon>Bacteria</taxon>
        <taxon>Bacillati</taxon>
        <taxon>Mycoplasmatota</taxon>
        <taxon>Mollicutes</taxon>
        <taxon>Mycoplasmataceae</taxon>
        <taxon>Mycoplasma</taxon>
    </lineage>
</organism>
<keyword evidence="1" id="KW-0489">Methyltransferase</keyword>
<dbReference type="Pfam" id="PF12847">
    <property type="entry name" value="Methyltransf_18"/>
    <property type="match status" value="1"/>
</dbReference>
<dbReference type="PANTHER" id="PTHR38451:SF1">
    <property type="entry name" value="TRNA (ADENINE(22)-N(1))-METHYLTRANSFERASE"/>
    <property type="match status" value="1"/>
</dbReference>
<name>A0A654IKD1_9MOLU</name>
<dbReference type="PIRSF" id="PIRSF018637">
    <property type="entry name" value="TrmK"/>
    <property type="match status" value="1"/>
</dbReference>
<dbReference type="Gene3D" id="1.10.287.1890">
    <property type="match status" value="1"/>
</dbReference>
<gene>
    <name evidence="1" type="primary">trmK</name>
    <name evidence="1" type="ORF">MF5295_00499</name>
</gene>
<keyword evidence="1" id="KW-0808">Transferase</keyword>
<dbReference type="PANTHER" id="PTHR38451">
    <property type="entry name" value="TRNA (ADENINE(22)-N(1))-METHYLTRANSFERASE"/>
    <property type="match status" value="1"/>
</dbReference>
<dbReference type="AlphaFoldDB" id="A0A654IKD1"/>
<dbReference type="GO" id="GO:0160105">
    <property type="term" value="F:tRNA (adenine(22)-N1)-methyltransferase activity"/>
    <property type="evidence" value="ECO:0007669"/>
    <property type="project" value="UniProtKB-EC"/>
</dbReference>
<protein>
    <submittedName>
        <fullName evidence="1">tRNA (Adenine(22)-N(1))-methyltransferase</fullName>
        <ecNumber evidence="1">2.1.1.217</ecNumber>
    </submittedName>
</protein>
<proteinExistence type="predicted"/>
<dbReference type="SUPFAM" id="SSF53335">
    <property type="entry name" value="S-adenosyl-L-methionine-dependent methyltransferases"/>
    <property type="match status" value="1"/>
</dbReference>
<dbReference type="EMBL" id="LR739235">
    <property type="protein sequence ID" value="VZR97836.1"/>
    <property type="molecule type" value="Genomic_DNA"/>
</dbReference>
<reference evidence="1" key="1">
    <citation type="submission" date="2019-11" db="EMBL/GenBank/DDBJ databases">
        <authorList>
            <person name="Falquet L."/>
            <person name="Falquet L."/>
        </authorList>
    </citation>
    <scope>NUCLEOTIDE SEQUENCE</scope>
    <source>
        <strain evidence="1">8756-13</strain>
    </source>
</reference>
<dbReference type="EC" id="2.1.1.217" evidence="1"/>
<evidence type="ECO:0000313" key="1">
    <source>
        <dbReference type="EMBL" id="VZR97836.1"/>
    </source>
</evidence>
<accession>A0A654IKD1</accession>
<dbReference type="InterPro" id="IPR029063">
    <property type="entry name" value="SAM-dependent_MTases_sf"/>
</dbReference>
<dbReference type="InterPro" id="IPR006901">
    <property type="entry name" value="TrmK"/>
</dbReference>
<sequence>MLSFRLTQVANLINNTTTVADIGTDHAYLPIYLIKNNKAKLVYACDINQKPLKIANNNVKKFGLENQIFTILSDGLEFVKNKEILNIDYVTICGLGSQTILEILKNDHKKIKNYLICSNTSIKNLRLWAIKNNYLIKNEMFIFEDNRYYWLIEINKNKKSNKLNELELEFGEKQFFYKNNLYIDYLESEINNLTRILNQIDKNNPRYLQINNQINKIREYINVIR</sequence>
<dbReference type="GO" id="GO:0032259">
    <property type="term" value="P:methylation"/>
    <property type="evidence" value="ECO:0007669"/>
    <property type="project" value="UniProtKB-KW"/>
</dbReference>